<evidence type="ECO:0000259" key="8">
    <source>
        <dbReference type="PROSITE" id="PS50850"/>
    </source>
</evidence>
<protein>
    <submittedName>
        <fullName evidence="9">MFS general substrate transporter</fullName>
    </submittedName>
</protein>
<feature type="transmembrane region" description="Helical" evidence="7">
    <location>
        <begin position="558"/>
        <end position="576"/>
    </location>
</feature>
<dbReference type="OrthoDB" id="419616at2759"/>
<dbReference type="GO" id="GO:0022857">
    <property type="term" value="F:transmembrane transporter activity"/>
    <property type="evidence" value="ECO:0007669"/>
    <property type="project" value="InterPro"/>
</dbReference>
<dbReference type="Proteomes" id="UP000807025">
    <property type="component" value="Unassembled WGS sequence"/>
</dbReference>
<evidence type="ECO:0000256" key="7">
    <source>
        <dbReference type="SAM" id="Phobius"/>
    </source>
</evidence>
<dbReference type="GO" id="GO:0016020">
    <property type="term" value="C:membrane"/>
    <property type="evidence" value="ECO:0007669"/>
    <property type="project" value="UniProtKB-SubCell"/>
</dbReference>
<feature type="compositionally biased region" description="Low complexity" evidence="6">
    <location>
        <begin position="53"/>
        <end position="95"/>
    </location>
</feature>
<dbReference type="SUPFAM" id="SSF103473">
    <property type="entry name" value="MFS general substrate transporter"/>
    <property type="match status" value="1"/>
</dbReference>
<feature type="transmembrane region" description="Helical" evidence="7">
    <location>
        <begin position="489"/>
        <end position="510"/>
    </location>
</feature>
<feature type="compositionally biased region" description="Low complexity" evidence="6">
    <location>
        <begin position="34"/>
        <end position="46"/>
    </location>
</feature>
<evidence type="ECO:0000256" key="5">
    <source>
        <dbReference type="ARBA" id="ARBA00023136"/>
    </source>
</evidence>
<feature type="transmembrane region" description="Helical" evidence="7">
    <location>
        <begin position="408"/>
        <end position="426"/>
    </location>
</feature>
<feature type="transmembrane region" description="Helical" evidence="7">
    <location>
        <begin position="339"/>
        <end position="360"/>
    </location>
</feature>
<dbReference type="InterPro" id="IPR036259">
    <property type="entry name" value="MFS_trans_sf"/>
</dbReference>
<feature type="transmembrane region" description="Helical" evidence="7">
    <location>
        <begin position="278"/>
        <end position="300"/>
    </location>
</feature>
<keyword evidence="4 7" id="KW-1133">Transmembrane helix</keyword>
<evidence type="ECO:0000256" key="2">
    <source>
        <dbReference type="ARBA" id="ARBA00022448"/>
    </source>
</evidence>
<feature type="region of interest" description="Disordered" evidence="6">
    <location>
        <begin position="304"/>
        <end position="326"/>
    </location>
</feature>
<evidence type="ECO:0000256" key="3">
    <source>
        <dbReference type="ARBA" id="ARBA00022692"/>
    </source>
</evidence>
<evidence type="ECO:0000256" key="4">
    <source>
        <dbReference type="ARBA" id="ARBA00022989"/>
    </source>
</evidence>
<organism evidence="9 10">
    <name type="scientific">Pleurotus eryngii</name>
    <name type="common">Boletus of the steppes</name>
    <dbReference type="NCBI Taxonomy" id="5323"/>
    <lineage>
        <taxon>Eukaryota</taxon>
        <taxon>Fungi</taxon>
        <taxon>Dikarya</taxon>
        <taxon>Basidiomycota</taxon>
        <taxon>Agaricomycotina</taxon>
        <taxon>Agaricomycetes</taxon>
        <taxon>Agaricomycetidae</taxon>
        <taxon>Agaricales</taxon>
        <taxon>Pleurotineae</taxon>
        <taxon>Pleurotaceae</taxon>
        <taxon>Pleurotus</taxon>
    </lineage>
</organism>
<sequence>MPVATTATDYKNGPDDAHTNAGASERTPLLLRPSSSKSTSSSSSSKCHYSIKTCSPSSSSPSCRCSARSPTSPTSNLRSSPSTARSPTSSSLRSPPQLQWSQIYIILLLQLCEPLTSQSIYPYINQLIRDLGVTGGDEQKVGFYAGLVESLFFLTEALTVLHWSRVSDRVGRKPVLLVGLMGLGVSTLGFGMARTFAGIVISRCICGMLNGNIGVMKSVMGELTTPANRAQGFALMPVVWSAGATLGPLIGGGLSKPYDRFPPSLSFFHTEFWREHPYFLPCAAVALFVGVAWVVTAVFFRENGSGSSHTQQQRTRNTDRSGGRTPLASLLTRRTLVPVANYTLLALLSISINALQPLFFAEGPDLGIPGLALPPPTIGLILGAFGVLNGLFQALFFPAIVKRWGAKGVFRAGVGAAGASGVGGFGEGIGGGGGGEGFGWMVWALVGVQLALCVLVDMAYGCIFMFITASAPAHALGATNGLAQTAVSVARAIGPVVASSLFSVSLGWRYKYEYEHQQRHHRQCPTQGHSDHPYEGRGGGGNGGTGDWVWGMVGANMVYIFVVALSGVAVWVGGMLPDTLDESPDESDGEDRACGGSRDGEGECGEEACGGVI</sequence>
<keyword evidence="5 7" id="KW-0472">Membrane</keyword>
<dbReference type="PANTHER" id="PTHR23504">
    <property type="entry name" value="MAJOR FACILITATOR SUPERFAMILY DOMAIN-CONTAINING PROTEIN 10"/>
    <property type="match status" value="1"/>
</dbReference>
<feature type="transmembrane region" description="Helical" evidence="7">
    <location>
        <begin position="438"/>
        <end position="456"/>
    </location>
</feature>
<gene>
    <name evidence="9" type="ORF">BDN71DRAFT_1382687</name>
</gene>
<dbReference type="InterPro" id="IPR011701">
    <property type="entry name" value="MFS"/>
</dbReference>
<comment type="subcellular location">
    <subcellularLocation>
        <location evidence="1">Membrane</location>
        <topology evidence="1">Multi-pass membrane protein</topology>
    </subcellularLocation>
</comment>
<accession>A0A9P6A4I8</accession>
<feature type="region of interest" description="Disordered" evidence="6">
    <location>
        <begin position="1"/>
        <end position="95"/>
    </location>
</feature>
<feature type="compositionally biased region" description="Acidic residues" evidence="6">
    <location>
        <begin position="580"/>
        <end position="589"/>
    </location>
</feature>
<feature type="domain" description="Major facilitator superfamily (MFS) profile" evidence="8">
    <location>
        <begin position="102"/>
        <end position="581"/>
    </location>
</feature>
<reference evidence="9" key="1">
    <citation type="submission" date="2020-11" db="EMBL/GenBank/DDBJ databases">
        <authorList>
            <consortium name="DOE Joint Genome Institute"/>
            <person name="Ahrendt S."/>
            <person name="Riley R."/>
            <person name="Andreopoulos W."/>
            <person name="Labutti K."/>
            <person name="Pangilinan J."/>
            <person name="Ruiz-Duenas F.J."/>
            <person name="Barrasa J.M."/>
            <person name="Sanchez-Garcia M."/>
            <person name="Camarero S."/>
            <person name="Miyauchi S."/>
            <person name="Serrano A."/>
            <person name="Linde D."/>
            <person name="Babiker R."/>
            <person name="Drula E."/>
            <person name="Ayuso-Fernandez I."/>
            <person name="Pacheco R."/>
            <person name="Padilla G."/>
            <person name="Ferreira P."/>
            <person name="Barriuso J."/>
            <person name="Kellner H."/>
            <person name="Castanera R."/>
            <person name="Alfaro M."/>
            <person name="Ramirez L."/>
            <person name="Pisabarro A.G."/>
            <person name="Kuo A."/>
            <person name="Tritt A."/>
            <person name="Lipzen A."/>
            <person name="He G."/>
            <person name="Yan M."/>
            <person name="Ng V."/>
            <person name="Cullen D."/>
            <person name="Martin F."/>
            <person name="Rosso M.-N."/>
            <person name="Henrissat B."/>
            <person name="Hibbett D."/>
            <person name="Martinez A.T."/>
            <person name="Grigoriev I.V."/>
        </authorList>
    </citation>
    <scope>NUCLEOTIDE SEQUENCE</scope>
    <source>
        <strain evidence="9">ATCC 90797</strain>
    </source>
</reference>
<dbReference type="CDD" id="cd17330">
    <property type="entry name" value="MFS_SLC46_TetA_like"/>
    <property type="match status" value="1"/>
</dbReference>
<comment type="caution">
    <text evidence="9">The sequence shown here is derived from an EMBL/GenBank/DDBJ whole genome shotgun (WGS) entry which is preliminary data.</text>
</comment>
<proteinExistence type="predicted"/>
<dbReference type="EMBL" id="MU154529">
    <property type="protein sequence ID" value="KAF9499985.1"/>
    <property type="molecule type" value="Genomic_DNA"/>
</dbReference>
<feature type="region of interest" description="Disordered" evidence="6">
    <location>
        <begin position="580"/>
        <end position="613"/>
    </location>
</feature>
<dbReference type="Pfam" id="PF07690">
    <property type="entry name" value="MFS_1"/>
    <property type="match status" value="1"/>
</dbReference>
<keyword evidence="3 7" id="KW-0812">Transmembrane</keyword>
<name>A0A9P6A4I8_PLEER</name>
<feature type="transmembrane region" description="Helical" evidence="7">
    <location>
        <begin position="380"/>
        <end position="401"/>
    </location>
</feature>
<evidence type="ECO:0000256" key="6">
    <source>
        <dbReference type="SAM" id="MobiDB-lite"/>
    </source>
</evidence>
<dbReference type="Gene3D" id="1.20.1250.20">
    <property type="entry name" value="MFS general substrate transporter like domains"/>
    <property type="match status" value="1"/>
</dbReference>
<feature type="compositionally biased region" description="Polar residues" evidence="6">
    <location>
        <begin position="304"/>
        <end position="315"/>
    </location>
</feature>
<dbReference type="PROSITE" id="PS50850">
    <property type="entry name" value="MFS"/>
    <property type="match status" value="1"/>
</dbReference>
<dbReference type="InterPro" id="IPR020846">
    <property type="entry name" value="MFS_dom"/>
</dbReference>
<feature type="compositionally biased region" description="Basic and acidic residues" evidence="6">
    <location>
        <begin position="590"/>
        <end position="601"/>
    </location>
</feature>
<evidence type="ECO:0000313" key="9">
    <source>
        <dbReference type="EMBL" id="KAF9499985.1"/>
    </source>
</evidence>
<keyword evidence="10" id="KW-1185">Reference proteome</keyword>
<dbReference type="PANTHER" id="PTHR23504:SF15">
    <property type="entry name" value="MAJOR FACILITATOR SUPERFAMILY (MFS) PROFILE DOMAIN-CONTAINING PROTEIN"/>
    <property type="match status" value="1"/>
</dbReference>
<feature type="transmembrane region" description="Helical" evidence="7">
    <location>
        <begin position="175"/>
        <end position="193"/>
    </location>
</feature>
<feature type="transmembrane region" description="Helical" evidence="7">
    <location>
        <begin position="232"/>
        <end position="258"/>
    </location>
</feature>
<keyword evidence="2" id="KW-0813">Transport</keyword>
<dbReference type="AlphaFoldDB" id="A0A9P6A4I8"/>
<evidence type="ECO:0000313" key="10">
    <source>
        <dbReference type="Proteomes" id="UP000807025"/>
    </source>
</evidence>
<feature type="transmembrane region" description="Helical" evidence="7">
    <location>
        <begin position="141"/>
        <end position="163"/>
    </location>
</feature>
<evidence type="ECO:0000256" key="1">
    <source>
        <dbReference type="ARBA" id="ARBA00004141"/>
    </source>
</evidence>